<dbReference type="EMBL" id="KV454416">
    <property type="protein sequence ID" value="ODQ63135.1"/>
    <property type="molecule type" value="Genomic_DNA"/>
</dbReference>
<dbReference type="GO" id="GO:0016559">
    <property type="term" value="P:peroxisome fission"/>
    <property type="evidence" value="ECO:0007669"/>
    <property type="project" value="InterPro"/>
</dbReference>
<keyword evidence="1" id="KW-0962">Peroxisome biogenesis</keyword>
<evidence type="ECO:0000256" key="1">
    <source>
        <dbReference type="ARBA" id="ARBA00022593"/>
    </source>
</evidence>
<organism evidence="5 6">
    <name type="scientific">Nadsonia fulvescens var. elongata DSM 6958</name>
    <dbReference type="NCBI Taxonomy" id="857566"/>
    <lineage>
        <taxon>Eukaryota</taxon>
        <taxon>Fungi</taxon>
        <taxon>Dikarya</taxon>
        <taxon>Ascomycota</taxon>
        <taxon>Saccharomycotina</taxon>
        <taxon>Dipodascomycetes</taxon>
        <taxon>Dipodascales</taxon>
        <taxon>Dipodascales incertae sedis</taxon>
        <taxon>Nadsonia</taxon>
    </lineage>
</organism>
<evidence type="ECO:0000313" key="6">
    <source>
        <dbReference type="Proteomes" id="UP000095009"/>
    </source>
</evidence>
<sequence>MSAIIASHPTIGHVVRYLESTTGRDKLLRTVQYWSKFLAFVLYRKGFTAPTVAFWKTLQTQLGLSRKLFRVGKFVNHAKQAATAYNQQTTDPLLRASTVARQLGYTFYLIFDTLNWIHSSGVYRLNQGKTIGKIASRFWLMGLVSSVVNSLRKLQIAQLQAALLREESEKDLASLKRVQAESQVARKQLAWDLLDMTNPMTSLGLLHFDDGVVGLAGFITALWGVQAAWEKTK</sequence>
<keyword evidence="6" id="KW-1185">Reference proteome</keyword>
<keyword evidence="2" id="KW-0472">Membrane</keyword>
<dbReference type="PANTHER" id="PTHR12652">
    <property type="entry name" value="PEROXISOMAL BIOGENESIS FACTOR 11"/>
    <property type="match status" value="1"/>
</dbReference>
<accession>A0A1E3PCJ6</accession>
<dbReference type="InterPro" id="IPR008733">
    <property type="entry name" value="PEX11"/>
</dbReference>
<evidence type="ECO:0000256" key="3">
    <source>
        <dbReference type="ARBA" id="ARBA00023140"/>
    </source>
</evidence>
<evidence type="ECO:0000256" key="2">
    <source>
        <dbReference type="ARBA" id="ARBA00023136"/>
    </source>
</evidence>
<dbReference type="Pfam" id="PF05648">
    <property type="entry name" value="PEX11"/>
    <property type="match status" value="1"/>
</dbReference>
<dbReference type="GO" id="GO:0005778">
    <property type="term" value="C:peroxisomal membrane"/>
    <property type="evidence" value="ECO:0007669"/>
    <property type="project" value="UniProtKB-SubCell"/>
</dbReference>
<evidence type="ECO:0000313" key="5">
    <source>
        <dbReference type="EMBL" id="ODQ63135.1"/>
    </source>
</evidence>
<reference evidence="5 6" key="1">
    <citation type="journal article" date="2016" name="Proc. Natl. Acad. Sci. U.S.A.">
        <title>Comparative genomics of biotechnologically important yeasts.</title>
        <authorList>
            <person name="Riley R."/>
            <person name="Haridas S."/>
            <person name="Wolfe K.H."/>
            <person name="Lopes M.R."/>
            <person name="Hittinger C.T."/>
            <person name="Goeker M."/>
            <person name="Salamov A.A."/>
            <person name="Wisecaver J.H."/>
            <person name="Long T.M."/>
            <person name="Calvey C.H."/>
            <person name="Aerts A.L."/>
            <person name="Barry K.W."/>
            <person name="Choi C."/>
            <person name="Clum A."/>
            <person name="Coughlan A.Y."/>
            <person name="Deshpande S."/>
            <person name="Douglass A.P."/>
            <person name="Hanson S.J."/>
            <person name="Klenk H.-P."/>
            <person name="LaButti K.M."/>
            <person name="Lapidus A."/>
            <person name="Lindquist E.A."/>
            <person name="Lipzen A.M."/>
            <person name="Meier-Kolthoff J.P."/>
            <person name="Ohm R.A."/>
            <person name="Otillar R.P."/>
            <person name="Pangilinan J.L."/>
            <person name="Peng Y."/>
            <person name="Rokas A."/>
            <person name="Rosa C.A."/>
            <person name="Scheuner C."/>
            <person name="Sibirny A.A."/>
            <person name="Slot J.C."/>
            <person name="Stielow J.B."/>
            <person name="Sun H."/>
            <person name="Kurtzman C.P."/>
            <person name="Blackwell M."/>
            <person name="Grigoriev I.V."/>
            <person name="Jeffries T.W."/>
        </authorList>
    </citation>
    <scope>NUCLEOTIDE SEQUENCE [LARGE SCALE GENOMIC DNA]</scope>
    <source>
        <strain evidence="5 6">DSM 6958</strain>
    </source>
</reference>
<comment type="subcellular location">
    <subcellularLocation>
        <location evidence="4">Peroxisome membrane</location>
    </subcellularLocation>
</comment>
<protein>
    <submittedName>
        <fullName evidence="5">Peroxisomal biogenesis factor 11</fullName>
    </submittedName>
</protein>
<gene>
    <name evidence="5" type="ORF">NADFUDRAFT_48346</name>
</gene>
<dbReference type="AlphaFoldDB" id="A0A1E3PCJ6"/>
<name>A0A1E3PCJ6_9ASCO</name>
<dbReference type="PANTHER" id="PTHR12652:SF50">
    <property type="entry name" value="PEROXIN 11"/>
    <property type="match status" value="1"/>
</dbReference>
<keyword evidence="3" id="KW-0576">Peroxisome</keyword>
<proteinExistence type="predicted"/>
<dbReference type="OrthoDB" id="411017at2759"/>
<evidence type="ECO:0000256" key="4">
    <source>
        <dbReference type="ARBA" id="ARBA00046271"/>
    </source>
</evidence>
<dbReference type="Proteomes" id="UP000095009">
    <property type="component" value="Unassembled WGS sequence"/>
</dbReference>
<dbReference type="STRING" id="857566.A0A1E3PCJ6"/>